<reference evidence="3 4" key="1">
    <citation type="submission" date="2020-08" db="EMBL/GenBank/DDBJ databases">
        <title>Genomic Encyclopedia of Type Strains, Phase IV (KMG-IV): sequencing the most valuable type-strain genomes for metagenomic binning, comparative biology and taxonomic classification.</title>
        <authorList>
            <person name="Goeker M."/>
        </authorList>
    </citation>
    <scope>NUCLEOTIDE SEQUENCE [LARGE SCALE GENOMIC DNA]</scope>
    <source>
        <strain evidence="3 4">DSM 27568</strain>
    </source>
</reference>
<accession>A0A7W6C2E0</accession>
<feature type="domain" description="Enoyl reductase (ER)" evidence="2">
    <location>
        <begin position="17"/>
        <end position="331"/>
    </location>
</feature>
<gene>
    <name evidence="3" type="ORF">GGR39_000815</name>
</gene>
<dbReference type="InterPro" id="IPR036291">
    <property type="entry name" value="NAD(P)-bd_dom_sf"/>
</dbReference>
<dbReference type="Pfam" id="PF00107">
    <property type="entry name" value="ADH_zinc_N"/>
    <property type="match status" value="1"/>
</dbReference>
<dbReference type="SUPFAM" id="SSF50129">
    <property type="entry name" value="GroES-like"/>
    <property type="match status" value="1"/>
</dbReference>
<dbReference type="PANTHER" id="PTHR43205">
    <property type="entry name" value="PROSTAGLANDIN REDUCTASE"/>
    <property type="match status" value="1"/>
</dbReference>
<dbReference type="Proteomes" id="UP000561459">
    <property type="component" value="Unassembled WGS sequence"/>
</dbReference>
<protein>
    <recommendedName>
        <fullName evidence="2">Enoyl reductase (ER) domain-containing protein</fullName>
    </recommendedName>
</protein>
<dbReference type="InterPro" id="IPR045010">
    <property type="entry name" value="MDR_fam"/>
</dbReference>
<keyword evidence="4" id="KW-1185">Reference proteome</keyword>
<dbReference type="RefSeq" id="WP_183616006.1">
    <property type="nucleotide sequence ID" value="NZ_JACIDY010000002.1"/>
</dbReference>
<dbReference type="FunFam" id="3.40.50.720:FF:000121">
    <property type="entry name" value="Prostaglandin reductase 2"/>
    <property type="match status" value="1"/>
</dbReference>
<dbReference type="Gene3D" id="3.90.180.10">
    <property type="entry name" value="Medium-chain alcohol dehydrogenases, catalytic domain"/>
    <property type="match status" value="1"/>
</dbReference>
<evidence type="ECO:0000313" key="4">
    <source>
        <dbReference type="Proteomes" id="UP000561459"/>
    </source>
</evidence>
<evidence type="ECO:0000256" key="1">
    <source>
        <dbReference type="ARBA" id="ARBA00023002"/>
    </source>
</evidence>
<proteinExistence type="predicted"/>
<dbReference type="SUPFAM" id="SSF51735">
    <property type="entry name" value="NAD(P)-binding Rossmann-fold domains"/>
    <property type="match status" value="1"/>
</dbReference>
<dbReference type="Gene3D" id="3.40.50.720">
    <property type="entry name" value="NAD(P)-binding Rossmann-like Domain"/>
    <property type="match status" value="1"/>
</dbReference>
<dbReference type="EMBL" id="JACIDY010000002">
    <property type="protein sequence ID" value="MBB3939175.1"/>
    <property type="molecule type" value="Genomic_DNA"/>
</dbReference>
<dbReference type="AlphaFoldDB" id="A0A7W6C2E0"/>
<comment type="caution">
    <text evidence="3">The sequence shown here is derived from an EMBL/GenBank/DDBJ whole genome shotgun (WGS) entry which is preliminary data.</text>
</comment>
<sequence length="334" mass="35430">MSDNRVWTLRAYPEGLDFPSAIFLDRQAMPVPAEGQVTIAADWLSLDAGTRMWMTPRTDSYQPPIPLGSAVPGQVLGRVLESRAPGFAPGDLVRAFGQWADVSCVDPLTSGLTKLDATVTDPRLHLGPLGMNGWTALVGIEEMARTQPGETVLVSAAAGATGMLAAQIARVLGARVIGIAGGPTKCAFLIDELGLDAAIDHRDPDVEAAIARAAPDGINVYFENVGGPLLDAVLSNMAHYGRIAICGLMANYAQAQPGPQRFDQILARRLQVTGFFSPDFAHRGPELTARLRGWTDAGKLVTPFDETAGLENVLSAYARLFTGANIGKVVVRVS</sequence>
<name>A0A7W6C2E0_9SPHN</name>
<dbReference type="InterPro" id="IPR013149">
    <property type="entry name" value="ADH-like_C"/>
</dbReference>
<dbReference type="Pfam" id="PF16884">
    <property type="entry name" value="ADH_N_2"/>
    <property type="match status" value="1"/>
</dbReference>
<dbReference type="InterPro" id="IPR041694">
    <property type="entry name" value="ADH_N_2"/>
</dbReference>
<dbReference type="GO" id="GO:0016628">
    <property type="term" value="F:oxidoreductase activity, acting on the CH-CH group of donors, NAD or NADP as acceptor"/>
    <property type="evidence" value="ECO:0007669"/>
    <property type="project" value="InterPro"/>
</dbReference>
<dbReference type="InterPro" id="IPR011032">
    <property type="entry name" value="GroES-like_sf"/>
</dbReference>
<dbReference type="SMART" id="SM00829">
    <property type="entry name" value="PKS_ER"/>
    <property type="match status" value="1"/>
</dbReference>
<evidence type="ECO:0000313" key="3">
    <source>
        <dbReference type="EMBL" id="MBB3939175.1"/>
    </source>
</evidence>
<dbReference type="PANTHER" id="PTHR43205:SF7">
    <property type="entry name" value="PROSTAGLANDIN REDUCTASE 1"/>
    <property type="match status" value="1"/>
</dbReference>
<dbReference type="CDD" id="cd05288">
    <property type="entry name" value="PGDH"/>
    <property type="match status" value="1"/>
</dbReference>
<evidence type="ECO:0000259" key="2">
    <source>
        <dbReference type="SMART" id="SM00829"/>
    </source>
</evidence>
<keyword evidence="1" id="KW-0560">Oxidoreductase</keyword>
<dbReference type="InterPro" id="IPR020843">
    <property type="entry name" value="ER"/>
</dbReference>
<organism evidence="3 4">
    <name type="scientific">Novosphingobium fluoreni</name>
    <dbReference type="NCBI Taxonomy" id="1391222"/>
    <lineage>
        <taxon>Bacteria</taxon>
        <taxon>Pseudomonadati</taxon>
        <taxon>Pseudomonadota</taxon>
        <taxon>Alphaproteobacteria</taxon>
        <taxon>Sphingomonadales</taxon>
        <taxon>Sphingomonadaceae</taxon>
        <taxon>Novosphingobium</taxon>
    </lineage>
</organism>